<evidence type="ECO:0000256" key="2">
    <source>
        <dbReference type="ARBA" id="ARBA00022747"/>
    </source>
</evidence>
<evidence type="ECO:0000256" key="5">
    <source>
        <dbReference type="SAM" id="MobiDB-lite"/>
    </source>
</evidence>
<dbReference type="InterPro" id="IPR000055">
    <property type="entry name" value="Restrct_endonuc_typeI_TRD"/>
</dbReference>
<comment type="subunit">
    <text evidence="4">The methyltransferase is composed of M and S polypeptides.</text>
</comment>
<gene>
    <name evidence="7" type="ORF">G3M58_71545</name>
</gene>
<keyword evidence="2" id="KW-0680">Restriction system</keyword>
<dbReference type="InterPro" id="IPR044946">
    <property type="entry name" value="Restrct_endonuc_typeI_TRD_sf"/>
</dbReference>
<dbReference type="InterPro" id="IPR051212">
    <property type="entry name" value="Type-I_RE_S_subunit"/>
</dbReference>
<organism evidence="7">
    <name type="scientific">Streptomyces sp. SID7499</name>
    <dbReference type="NCBI Taxonomy" id="2706086"/>
    <lineage>
        <taxon>Bacteria</taxon>
        <taxon>Bacillati</taxon>
        <taxon>Actinomycetota</taxon>
        <taxon>Actinomycetes</taxon>
        <taxon>Kitasatosporales</taxon>
        <taxon>Streptomycetaceae</taxon>
        <taxon>Streptomyces</taxon>
    </lineage>
</organism>
<dbReference type="AlphaFoldDB" id="A0A6G3XLV2"/>
<dbReference type="Pfam" id="PF01420">
    <property type="entry name" value="Methylase_S"/>
    <property type="match status" value="1"/>
</dbReference>
<name>A0A6G3XLV2_9ACTN</name>
<dbReference type="Gene3D" id="3.90.220.20">
    <property type="entry name" value="DNA methylase specificity domains"/>
    <property type="match status" value="2"/>
</dbReference>
<evidence type="ECO:0000313" key="7">
    <source>
        <dbReference type="EMBL" id="NEE18798.1"/>
    </source>
</evidence>
<accession>A0A6G3XLV2</accession>
<dbReference type="PANTHER" id="PTHR43140">
    <property type="entry name" value="TYPE-1 RESTRICTION ENZYME ECOKI SPECIFICITY PROTEIN"/>
    <property type="match status" value="1"/>
</dbReference>
<evidence type="ECO:0000256" key="1">
    <source>
        <dbReference type="ARBA" id="ARBA00010923"/>
    </source>
</evidence>
<keyword evidence="3" id="KW-0238">DNA-binding</keyword>
<evidence type="ECO:0000256" key="4">
    <source>
        <dbReference type="ARBA" id="ARBA00038652"/>
    </source>
</evidence>
<sequence>MTGSAQAEEASIAPITARDAPLLSERTEWGVDVGEWALPAGWAWVCLADVLGEPLFNGRSVRTTADGFPLLRLTALKRGGVDFSDQKNGAWTKDQAAPFLVSDGDFLVSRGNGSRKLIGRGALARHVPSPVAFPSTMIRVRVHPEVMISEYLTNIWDSLLVRLQIEKAARTTAHHAYTISHDILADIRIPLPPIAEQRRIVEKLQHHLTRLDSGQCSLQRGISLIPELRSAVRNTAISGRVPSTSTLNHWRWGHLGDVIARIEAGRSLPCESRPAKENEWGIIKASAMTWGNFNNDEHKAVQAGTKIDPRHEINQNDLLISRANTSTHVGASVLVGECRPRLLLSDKSLRLVPKEGIAKTWLIHILSSSYVRRQISSMATGTLESMRNITQQNLMRIKIPIPSHEEQLVIGDAIKAELKRIDRLAERIEPLRFQSEHLRESLLTRAFEGRLVRQDPADEPVSAALARIRAERETQGGRKESTPRRPRRPAPSSSSPLARTAVQLEFEL</sequence>
<dbReference type="GO" id="GO:0003677">
    <property type="term" value="F:DNA binding"/>
    <property type="evidence" value="ECO:0007669"/>
    <property type="project" value="UniProtKB-KW"/>
</dbReference>
<dbReference type="PANTHER" id="PTHR43140:SF1">
    <property type="entry name" value="TYPE I RESTRICTION ENZYME ECOKI SPECIFICITY SUBUNIT"/>
    <property type="match status" value="1"/>
</dbReference>
<comment type="caution">
    <text evidence="7">The sequence shown here is derived from an EMBL/GenBank/DDBJ whole genome shotgun (WGS) entry which is preliminary data.</text>
</comment>
<proteinExistence type="inferred from homology"/>
<dbReference type="EMBL" id="JAAGMN010007565">
    <property type="protein sequence ID" value="NEE18798.1"/>
    <property type="molecule type" value="Genomic_DNA"/>
</dbReference>
<protein>
    <recommendedName>
        <fullName evidence="6">Type I restriction modification DNA specificity domain-containing protein</fullName>
    </recommendedName>
</protein>
<feature type="region of interest" description="Disordered" evidence="5">
    <location>
        <begin position="469"/>
        <end position="499"/>
    </location>
</feature>
<feature type="domain" description="Type I restriction modification DNA specificity" evidence="6">
    <location>
        <begin position="284"/>
        <end position="419"/>
    </location>
</feature>
<evidence type="ECO:0000259" key="6">
    <source>
        <dbReference type="Pfam" id="PF01420"/>
    </source>
</evidence>
<dbReference type="CDD" id="cd17261">
    <property type="entry name" value="RMtype1_S_EcoKI-TRD2-CR2_like"/>
    <property type="match status" value="1"/>
</dbReference>
<feature type="compositionally biased region" description="Basic and acidic residues" evidence="5">
    <location>
        <begin position="469"/>
        <end position="483"/>
    </location>
</feature>
<dbReference type="SUPFAM" id="SSF116734">
    <property type="entry name" value="DNA methylase specificity domain"/>
    <property type="match status" value="2"/>
</dbReference>
<dbReference type="GO" id="GO:0009307">
    <property type="term" value="P:DNA restriction-modification system"/>
    <property type="evidence" value="ECO:0007669"/>
    <property type="project" value="UniProtKB-KW"/>
</dbReference>
<evidence type="ECO:0000256" key="3">
    <source>
        <dbReference type="ARBA" id="ARBA00023125"/>
    </source>
</evidence>
<comment type="similarity">
    <text evidence="1">Belongs to the type-I restriction system S methylase family.</text>
</comment>
<reference evidence="7" key="1">
    <citation type="submission" date="2020-01" db="EMBL/GenBank/DDBJ databases">
        <title>Insect and environment-associated Actinomycetes.</title>
        <authorList>
            <person name="Currrie C."/>
            <person name="Chevrette M."/>
            <person name="Carlson C."/>
            <person name="Stubbendieck R."/>
            <person name="Wendt-Pienkowski E."/>
        </authorList>
    </citation>
    <scope>NUCLEOTIDE SEQUENCE</scope>
    <source>
        <strain evidence="7">SID7499</strain>
    </source>
</reference>
<feature type="compositionally biased region" description="Low complexity" evidence="5">
    <location>
        <begin position="490"/>
        <end position="499"/>
    </location>
</feature>